<dbReference type="AlphaFoldDB" id="A0AAP2D780"/>
<reference evidence="3 4" key="1">
    <citation type="submission" date="2021-05" db="EMBL/GenBank/DDBJ databases">
        <title>A Polyphasic approach of four new species of the genus Ohtaekwangia: Ohtaekwangia histidinii sp. nov., Ohtaekwangia cretensis sp. nov., Ohtaekwangia indiensis sp. nov., Ohtaekwangia reichenbachii sp. nov. from diverse environment.</title>
        <authorList>
            <person name="Octaviana S."/>
        </authorList>
    </citation>
    <scope>NUCLEOTIDE SEQUENCE [LARGE SCALE GENOMIC DNA]</scope>
    <source>
        <strain evidence="3 4">PWU37</strain>
    </source>
</reference>
<evidence type="ECO:0000256" key="1">
    <source>
        <dbReference type="PROSITE-ProRule" id="PRU00473"/>
    </source>
</evidence>
<dbReference type="SUPFAM" id="SSF82171">
    <property type="entry name" value="DPP6 N-terminal domain-like"/>
    <property type="match status" value="1"/>
</dbReference>
<dbReference type="InterPro" id="IPR011659">
    <property type="entry name" value="WD40"/>
</dbReference>
<keyword evidence="1" id="KW-0472">Membrane</keyword>
<dbReference type="Gene3D" id="3.30.1330.60">
    <property type="entry name" value="OmpA-like domain"/>
    <property type="match status" value="1"/>
</dbReference>
<feature type="domain" description="OmpA-like" evidence="2">
    <location>
        <begin position="330"/>
        <end position="436"/>
    </location>
</feature>
<dbReference type="GO" id="GO:0016020">
    <property type="term" value="C:membrane"/>
    <property type="evidence" value="ECO:0007669"/>
    <property type="project" value="UniProtKB-UniRule"/>
</dbReference>
<dbReference type="InterPro" id="IPR006665">
    <property type="entry name" value="OmpA-like"/>
</dbReference>
<organism evidence="3 4">
    <name type="scientific">Dawidia soli</name>
    <dbReference type="NCBI Taxonomy" id="2782352"/>
    <lineage>
        <taxon>Bacteria</taxon>
        <taxon>Pseudomonadati</taxon>
        <taxon>Bacteroidota</taxon>
        <taxon>Cytophagia</taxon>
        <taxon>Cytophagales</taxon>
        <taxon>Chryseotaleaceae</taxon>
        <taxon>Dawidia</taxon>
    </lineage>
</organism>
<comment type="caution">
    <text evidence="3">The sequence shown here is derived from an EMBL/GenBank/DDBJ whole genome shotgun (WGS) entry which is preliminary data.</text>
</comment>
<protein>
    <submittedName>
        <fullName evidence="3">PD40 domain-containing protein</fullName>
    </submittedName>
</protein>
<dbReference type="InterPro" id="IPR050330">
    <property type="entry name" value="Bact_OuterMem_StrucFunc"/>
</dbReference>
<dbReference type="InterPro" id="IPR011042">
    <property type="entry name" value="6-blade_b-propeller_TolB-like"/>
</dbReference>
<dbReference type="Pfam" id="PF07676">
    <property type="entry name" value="PD40"/>
    <property type="match status" value="2"/>
</dbReference>
<dbReference type="EMBL" id="JAHESC010000008">
    <property type="protein sequence ID" value="MBT1686402.1"/>
    <property type="molecule type" value="Genomic_DNA"/>
</dbReference>
<sequence>MVRSTVFLIACLSVRAFGQDLNFQTVQKLPATVNSEFEESMPLLAPDGKTLYFSRFMHPSNNGGKYSGTDVWVSTFDAAKRGWQKSDNDKVNFNNRGSQAVVGISAKGDVLYLLNTSSTKKVNGIYFSKLLSSGWTTPELIPIEGIDSQGFFSPYVSPDFDVIIFSMKGTDSRGQEDLYVSTKNANGQWSKLKNMGPTINTSGFEISPFLSADKKRLYFSSDGHSGKGDADVFYSDRMYDNWEIWSVPKNLGEPVNSKGFDAYFSLYGDSVAFFASNRDGKFSDIYRSSVNKQKSVVPGQQTATENAYQSASKTDSAKSKEVYLTSAEIQALLGLKLDTKIKFAPGSFHVEDKSRELLFFIANKVAARKDVALRLVGYSDGTGSEGYSLELARMRATSIRDFFISNGLEYHTIVSQGNADRHAGQTGLVEILFYKR</sequence>
<evidence type="ECO:0000313" key="4">
    <source>
        <dbReference type="Proteomes" id="UP001319180"/>
    </source>
</evidence>
<dbReference type="Gene3D" id="2.120.10.30">
    <property type="entry name" value="TolB, C-terminal domain"/>
    <property type="match status" value="1"/>
</dbReference>
<dbReference type="Proteomes" id="UP001319180">
    <property type="component" value="Unassembled WGS sequence"/>
</dbReference>
<dbReference type="PANTHER" id="PTHR30329">
    <property type="entry name" value="STATOR ELEMENT OF FLAGELLAR MOTOR COMPLEX"/>
    <property type="match status" value="1"/>
</dbReference>
<gene>
    <name evidence="3" type="ORF">KK078_07540</name>
</gene>
<proteinExistence type="predicted"/>
<evidence type="ECO:0000259" key="2">
    <source>
        <dbReference type="PROSITE" id="PS51123"/>
    </source>
</evidence>
<dbReference type="InterPro" id="IPR036737">
    <property type="entry name" value="OmpA-like_sf"/>
</dbReference>
<keyword evidence="4" id="KW-1185">Reference proteome</keyword>
<dbReference type="SUPFAM" id="SSF103088">
    <property type="entry name" value="OmpA-like"/>
    <property type="match status" value="1"/>
</dbReference>
<name>A0AAP2D780_9BACT</name>
<dbReference type="PANTHER" id="PTHR30329:SF21">
    <property type="entry name" value="LIPOPROTEIN YIAD-RELATED"/>
    <property type="match status" value="1"/>
</dbReference>
<dbReference type="PROSITE" id="PS51123">
    <property type="entry name" value="OMPA_2"/>
    <property type="match status" value="1"/>
</dbReference>
<evidence type="ECO:0000313" key="3">
    <source>
        <dbReference type="EMBL" id="MBT1686402.1"/>
    </source>
</evidence>
<accession>A0AAP2D780</accession>
<dbReference type="Pfam" id="PF00691">
    <property type="entry name" value="OmpA"/>
    <property type="match status" value="1"/>
</dbReference>
<dbReference type="RefSeq" id="WP_254089640.1">
    <property type="nucleotide sequence ID" value="NZ_JAHESC010000008.1"/>
</dbReference>